<dbReference type="Gene3D" id="3.40.50.1000">
    <property type="entry name" value="HAD superfamily/HAD-like"/>
    <property type="match status" value="1"/>
</dbReference>
<dbReference type="SUPFAM" id="SSF81665">
    <property type="entry name" value="Calcium ATPase, transmembrane domain M"/>
    <property type="match status" value="1"/>
</dbReference>
<dbReference type="PRINTS" id="PR00120">
    <property type="entry name" value="HATPASE"/>
</dbReference>
<feature type="transmembrane region" description="Helical" evidence="15">
    <location>
        <begin position="365"/>
        <end position="390"/>
    </location>
</feature>
<dbReference type="PANTHER" id="PTHR43520">
    <property type="entry name" value="ATP7, ISOFORM B"/>
    <property type="match status" value="1"/>
</dbReference>
<dbReference type="NCBIfam" id="TIGR01494">
    <property type="entry name" value="ATPase_P-type"/>
    <property type="match status" value="1"/>
</dbReference>
<dbReference type="PRINTS" id="PR00119">
    <property type="entry name" value="CATATPASE"/>
</dbReference>
<dbReference type="SUPFAM" id="SSF81653">
    <property type="entry name" value="Calcium ATPase, transduction domain A"/>
    <property type="match status" value="1"/>
</dbReference>
<dbReference type="Pfam" id="PF00122">
    <property type="entry name" value="E1-E2_ATPase"/>
    <property type="match status" value="1"/>
</dbReference>
<keyword evidence="18" id="KW-1185">Reference proteome</keyword>
<keyword evidence="8 15" id="KW-0067">ATP-binding</keyword>
<dbReference type="InterPro" id="IPR008250">
    <property type="entry name" value="ATPase_P-typ_transduc_dom_A_sf"/>
</dbReference>
<dbReference type="Gene3D" id="2.70.150.10">
    <property type="entry name" value="Calcium-transporting ATPase, cytoplasmic transduction domain A"/>
    <property type="match status" value="1"/>
</dbReference>
<evidence type="ECO:0000256" key="2">
    <source>
        <dbReference type="ARBA" id="ARBA00006024"/>
    </source>
</evidence>
<dbReference type="SFLD" id="SFLDG00002">
    <property type="entry name" value="C1.7:_P-type_atpase_like"/>
    <property type="match status" value="1"/>
</dbReference>
<evidence type="ECO:0000256" key="5">
    <source>
        <dbReference type="ARBA" id="ARBA00022723"/>
    </source>
</evidence>
<dbReference type="InterPro" id="IPR001757">
    <property type="entry name" value="P_typ_ATPase"/>
</dbReference>
<dbReference type="InterPro" id="IPR023299">
    <property type="entry name" value="ATPase_P-typ_cyto_dom_N"/>
</dbReference>
<dbReference type="SUPFAM" id="SSF55008">
    <property type="entry name" value="HMA, heavy metal-associated domain"/>
    <property type="match status" value="1"/>
</dbReference>
<dbReference type="GO" id="GO:0016887">
    <property type="term" value="F:ATP hydrolysis activity"/>
    <property type="evidence" value="ECO:0007669"/>
    <property type="project" value="InterPro"/>
</dbReference>
<gene>
    <name evidence="17" type="ORF">FKZ61_07550</name>
</gene>
<organism evidence="17 18">
    <name type="scientific">Litorilinea aerophila</name>
    <dbReference type="NCBI Taxonomy" id="1204385"/>
    <lineage>
        <taxon>Bacteria</taxon>
        <taxon>Bacillati</taxon>
        <taxon>Chloroflexota</taxon>
        <taxon>Caldilineae</taxon>
        <taxon>Caldilineales</taxon>
        <taxon>Caldilineaceae</taxon>
        <taxon>Litorilinea</taxon>
    </lineage>
</organism>
<dbReference type="InterPro" id="IPR059000">
    <property type="entry name" value="ATPase_P-type_domA"/>
</dbReference>
<dbReference type="InterPro" id="IPR023214">
    <property type="entry name" value="HAD_sf"/>
</dbReference>
<dbReference type="Proteomes" id="UP000317371">
    <property type="component" value="Unassembled WGS sequence"/>
</dbReference>
<dbReference type="InterPro" id="IPR036163">
    <property type="entry name" value="HMA_dom_sf"/>
</dbReference>
<comment type="similarity">
    <text evidence="2 15">Belongs to the cation transport ATPase (P-type) (TC 3.A.3) family. Type IB subfamily.</text>
</comment>
<comment type="subcellular location">
    <subcellularLocation>
        <location evidence="1">Cell membrane</location>
        <topology evidence="1">Multi-pass membrane protein</topology>
    </subcellularLocation>
</comment>
<dbReference type="InParanoid" id="A0A540VHU6"/>
<dbReference type="Gene3D" id="3.30.70.100">
    <property type="match status" value="1"/>
</dbReference>
<comment type="function">
    <text evidence="13">Involved in copper transport.</text>
</comment>
<dbReference type="FunFam" id="2.70.150.10:FF:000020">
    <property type="entry name" value="Copper-exporting P-type ATPase A"/>
    <property type="match status" value="1"/>
</dbReference>
<dbReference type="Pfam" id="PF00702">
    <property type="entry name" value="Hydrolase"/>
    <property type="match status" value="1"/>
</dbReference>
<dbReference type="GO" id="GO:0005507">
    <property type="term" value="F:copper ion binding"/>
    <property type="evidence" value="ECO:0007669"/>
    <property type="project" value="TreeGrafter"/>
</dbReference>
<feature type="domain" description="HMA" evidence="16">
    <location>
        <begin position="32"/>
        <end position="98"/>
    </location>
</feature>
<keyword evidence="7" id="KW-0813">Transport</keyword>
<feature type="transmembrane region" description="Helical" evidence="15">
    <location>
        <begin position="214"/>
        <end position="235"/>
    </location>
</feature>
<evidence type="ECO:0000256" key="13">
    <source>
        <dbReference type="ARBA" id="ARBA00037427"/>
    </source>
</evidence>
<dbReference type="InterPro" id="IPR018303">
    <property type="entry name" value="ATPase_P-typ_P_site"/>
</dbReference>
<dbReference type="AlphaFoldDB" id="A0A540VHU6"/>
<dbReference type="InterPro" id="IPR036412">
    <property type="entry name" value="HAD-like_sf"/>
</dbReference>
<evidence type="ECO:0000256" key="12">
    <source>
        <dbReference type="ARBA" id="ARBA00023136"/>
    </source>
</evidence>
<feature type="transmembrane region" description="Helical" evidence="15">
    <location>
        <begin position="739"/>
        <end position="759"/>
    </location>
</feature>
<dbReference type="InterPro" id="IPR023298">
    <property type="entry name" value="ATPase_P-typ_TM_dom_sf"/>
</dbReference>
<dbReference type="NCBIfam" id="TIGR01525">
    <property type="entry name" value="ATPase-IB_hvy"/>
    <property type="match status" value="1"/>
</dbReference>
<feature type="transmembrane region" description="Helical" evidence="15">
    <location>
        <begin position="714"/>
        <end position="733"/>
    </location>
</feature>
<dbReference type="GO" id="GO:0005886">
    <property type="term" value="C:plasma membrane"/>
    <property type="evidence" value="ECO:0007669"/>
    <property type="project" value="UniProtKB-SubCell"/>
</dbReference>
<dbReference type="CDD" id="cd00371">
    <property type="entry name" value="HMA"/>
    <property type="match status" value="1"/>
</dbReference>
<keyword evidence="9" id="KW-1278">Translocase</keyword>
<evidence type="ECO:0000256" key="9">
    <source>
        <dbReference type="ARBA" id="ARBA00022967"/>
    </source>
</evidence>
<dbReference type="FunFam" id="3.30.70.100:FF:000001">
    <property type="entry name" value="ATPase copper transporting beta"/>
    <property type="match status" value="1"/>
</dbReference>
<dbReference type="Pfam" id="PF00403">
    <property type="entry name" value="HMA"/>
    <property type="match status" value="1"/>
</dbReference>
<dbReference type="GO" id="GO:0043682">
    <property type="term" value="F:P-type divalent copper transporter activity"/>
    <property type="evidence" value="ECO:0007669"/>
    <property type="project" value="TreeGrafter"/>
</dbReference>
<dbReference type="GO" id="GO:0005524">
    <property type="term" value="F:ATP binding"/>
    <property type="evidence" value="ECO:0007669"/>
    <property type="project" value="UniProtKB-UniRule"/>
</dbReference>
<dbReference type="InterPro" id="IPR044492">
    <property type="entry name" value="P_typ_ATPase_HD_dom"/>
</dbReference>
<evidence type="ECO:0000256" key="14">
    <source>
        <dbReference type="ARBA" id="ARBA00069640"/>
    </source>
</evidence>
<dbReference type="OrthoDB" id="9813266at2"/>
<feature type="transmembrane region" description="Helical" evidence="15">
    <location>
        <begin position="402"/>
        <end position="425"/>
    </location>
</feature>
<evidence type="ECO:0000256" key="15">
    <source>
        <dbReference type="RuleBase" id="RU362081"/>
    </source>
</evidence>
<dbReference type="NCBIfam" id="TIGR01511">
    <property type="entry name" value="ATPase-IB1_Cu"/>
    <property type="match status" value="1"/>
</dbReference>
<dbReference type="GO" id="GO:0055070">
    <property type="term" value="P:copper ion homeostasis"/>
    <property type="evidence" value="ECO:0007669"/>
    <property type="project" value="TreeGrafter"/>
</dbReference>
<keyword evidence="12 15" id="KW-0472">Membrane</keyword>
<evidence type="ECO:0000256" key="8">
    <source>
        <dbReference type="ARBA" id="ARBA00022840"/>
    </source>
</evidence>
<reference evidence="17 18" key="1">
    <citation type="submission" date="2019-06" db="EMBL/GenBank/DDBJ databases">
        <title>Genome sequence of Litorilinea aerophila BAA-2444.</title>
        <authorList>
            <person name="Maclea K.S."/>
            <person name="Maurais E.G."/>
            <person name="Iannazzi L.C."/>
        </authorList>
    </citation>
    <scope>NUCLEOTIDE SEQUENCE [LARGE SCALE GENOMIC DNA]</scope>
    <source>
        <strain evidence="17 18">ATCC BAA-2444</strain>
    </source>
</reference>
<accession>A0A540VHU6</accession>
<keyword evidence="7" id="KW-0406">Ion transport</keyword>
<evidence type="ECO:0000256" key="4">
    <source>
        <dbReference type="ARBA" id="ARBA00022692"/>
    </source>
</evidence>
<evidence type="ECO:0000313" key="18">
    <source>
        <dbReference type="Proteomes" id="UP000317371"/>
    </source>
</evidence>
<keyword evidence="3 15" id="KW-1003">Cell membrane</keyword>
<dbReference type="InterPro" id="IPR006121">
    <property type="entry name" value="HMA_dom"/>
</dbReference>
<keyword evidence="5 15" id="KW-0479">Metal-binding</keyword>
<proteinExistence type="inferred from homology"/>
<dbReference type="InterPro" id="IPR027256">
    <property type="entry name" value="P-typ_ATPase_IB"/>
</dbReference>
<evidence type="ECO:0000256" key="3">
    <source>
        <dbReference type="ARBA" id="ARBA00022475"/>
    </source>
</evidence>
<feature type="transmembrane region" description="Helical" evidence="15">
    <location>
        <begin position="120"/>
        <end position="141"/>
    </location>
</feature>
<keyword evidence="4 15" id="KW-0812">Transmembrane</keyword>
<evidence type="ECO:0000256" key="1">
    <source>
        <dbReference type="ARBA" id="ARBA00004651"/>
    </source>
</evidence>
<keyword evidence="11" id="KW-0186">Copper</keyword>
<protein>
    <recommendedName>
        <fullName evidence="14">Probable copper-transporting ATPase SynA</fullName>
    </recommendedName>
</protein>
<dbReference type="PROSITE" id="PS50846">
    <property type="entry name" value="HMA_2"/>
    <property type="match status" value="1"/>
</dbReference>
<keyword evidence="6 15" id="KW-0547">Nucleotide-binding</keyword>
<dbReference type="SUPFAM" id="SSF56784">
    <property type="entry name" value="HAD-like"/>
    <property type="match status" value="1"/>
</dbReference>
<evidence type="ECO:0000256" key="10">
    <source>
        <dbReference type="ARBA" id="ARBA00022989"/>
    </source>
</evidence>
<evidence type="ECO:0000259" key="16">
    <source>
        <dbReference type="PROSITE" id="PS50846"/>
    </source>
</evidence>
<keyword evidence="10 15" id="KW-1133">Transmembrane helix</keyword>
<feature type="transmembrane region" description="Helical" evidence="15">
    <location>
        <begin position="153"/>
        <end position="175"/>
    </location>
</feature>
<dbReference type="RefSeq" id="WP_141609484.1">
    <property type="nucleotide sequence ID" value="NZ_VIGC02000008.1"/>
</dbReference>
<sequence>MTQGQRSADWTHNRTLAHLNAPDAWSNRDDAARLQIKVGGMACSFCVNSITRALERMDGVYSAHVNLAHEEALVRYDPSRITAHRLRTTLLDLGYTVRDAREGPTPEEEEAQLRRLRQDLLLAAAFSLVAGGFMVAMWAGLVTMATSWPLLSWLMPTLALATVFGPGWPILAMAWASMRRGILNQHVLLELGAFAGLIGGFLGFNHPSFPMPDFFGVAIFVTTYHLLSGYVSLLVRTRSSQAVRALLALAPPTARVVREGREEEVPVEEVRPGDWVRIRPGESIPVDGEVVEGQSDVDESLVTGESMPVARSVGDPVIGGSVNQTGTLLVRVTRVGEESFLQQVARHVEEARALKPSILALVDRILLVYVPVVVVLAVGALLGWGLGAWWLTGEPRWTRGLFATMAVLVMGYPCALGMATPLALIRGGGMAAARGILIRAGTAFQTLKNLTHVVLDKTGTLTQGRPAVTAVVPAPGWEEEAVLRLAAAAEQASEHPLARAVVTAAQERGLSMPAATGFQALPGRGARALVDGRQVVVGNPRFVAEAAGASPATLAAALERQQTRGQTVVLVAVDGQVAGLLALADELKPDAVQAVARLREAGLQPVLLTGDNRRTAQAVAARLGIGQYRAEVLPQEKSAVIREFQQQGFCVAMVGDGINDAPALMQADVGIAIGAGADIAIEAADVVIVGERLQAVVDTYTIGRAAYRKTVQNLALAFAFNGIGVPLATTGLVHPVWAMIAMVASVTTVLLNSFGGWLLPGAPKPGRWMPGRLPVEVKHGT</sequence>
<evidence type="ECO:0000256" key="11">
    <source>
        <dbReference type="ARBA" id="ARBA00023008"/>
    </source>
</evidence>
<comment type="caution">
    <text evidence="17">The sequence shown here is derived from an EMBL/GenBank/DDBJ whole genome shotgun (WGS) entry which is preliminary data.</text>
</comment>
<dbReference type="PANTHER" id="PTHR43520:SF8">
    <property type="entry name" value="P-TYPE CU(+) TRANSPORTER"/>
    <property type="match status" value="1"/>
</dbReference>
<dbReference type="PROSITE" id="PS00154">
    <property type="entry name" value="ATPASE_E1_E2"/>
    <property type="match status" value="1"/>
</dbReference>
<evidence type="ECO:0000313" key="17">
    <source>
        <dbReference type="EMBL" id="TQE96339.1"/>
    </source>
</evidence>
<evidence type="ECO:0000256" key="7">
    <source>
        <dbReference type="ARBA" id="ARBA00022796"/>
    </source>
</evidence>
<dbReference type="SFLD" id="SFLDF00027">
    <property type="entry name" value="p-type_atpase"/>
    <property type="match status" value="1"/>
</dbReference>
<dbReference type="EMBL" id="VIGC01000008">
    <property type="protein sequence ID" value="TQE96339.1"/>
    <property type="molecule type" value="Genomic_DNA"/>
</dbReference>
<evidence type="ECO:0000256" key="6">
    <source>
        <dbReference type="ARBA" id="ARBA00022741"/>
    </source>
</evidence>
<dbReference type="SFLD" id="SFLDS00003">
    <property type="entry name" value="Haloacid_Dehalogenase"/>
    <property type="match status" value="1"/>
</dbReference>
<keyword evidence="7" id="KW-0187">Copper transport</keyword>
<name>A0A540VHU6_9CHLR</name>
<feature type="transmembrane region" description="Helical" evidence="15">
    <location>
        <begin position="187"/>
        <end position="208"/>
    </location>
</feature>
<dbReference type="Gene3D" id="3.40.1110.10">
    <property type="entry name" value="Calcium-transporting ATPase, cytoplasmic domain N"/>
    <property type="match status" value="1"/>
</dbReference>